<keyword evidence="5" id="KW-0808">Transferase</keyword>
<dbReference type="EMBL" id="JACRTG010000030">
    <property type="protein sequence ID" value="MBC8589056.1"/>
    <property type="molecule type" value="Genomic_DNA"/>
</dbReference>
<evidence type="ECO:0000313" key="16">
    <source>
        <dbReference type="Proteomes" id="UP000601171"/>
    </source>
</evidence>
<feature type="domain" description="PTS EIIC type-1" evidence="14">
    <location>
        <begin position="116"/>
        <end position="470"/>
    </location>
</feature>
<evidence type="ECO:0000256" key="7">
    <source>
        <dbReference type="ARBA" id="ARBA00022692"/>
    </source>
</evidence>
<keyword evidence="10 12" id="KW-0472">Membrane</keyword>
<evidence type="ECO:0000256" key="4">
    <source>
        <dbReference type="ARBA" id="ARBA00022597"/>
    </source>
</evidence>
<feature type="transmembrane region" description="Helical" evidence="12">
    <location>
        <begin position="186"/>
        <end position="204"/>
    </location>
</feature>
<feature type="transmembrane region" description="Helical" evidence="12">
    <location>
        <begin position="210"/>
        <end position="237"/>
    </location>
</feature>
<sequence>MNELASIIIEKVGGIENISFVTHCVTRLRFILVDKEKADTMYLKKLDGVLGVVYGSGQYQIVLGANVLPIFNIIEKEYDINTGDNDNNNYIGKVESVESNEKAKKRLVYYIEKITRFLSSSLTPFITVLYGVGMLKIVLSLLSYFWPSLSNNSTYIMFNLFSETPFYFMPILIAYGSAKTLKSNPIFAITVSAMLLYPNLTSLLEKSGTMTFFGLPVLSASYSNTLLPAIMSTILLAKLEKYFYKIIPPALCTILAPLCILTVALPIVLVVLAPIGIIIGNNVVNIFVWISNITGGISIGLLAAVWPFILMGGMNMLFVAPMTEFLASNGYDNLFRPAWILHNIAEGGACIGVALKTKNKKFRSDAIAAAVSAIVSGVSEPALYGINLRLKRPLIAVMIGGLAGGSIAGFLGARAYALVYSSILSIPVFEDTIIAIIYAIVASFFVSFIIAFILGFDDIEEGLNKINEGNDI</sequence>
<feature type="active site" description="Phosphocysteine intermediate; for EIIB activity" evidence="11">
    <location>
        <position position="24"/>
    </location>
</feature>
<feature type="transmembrane region" description="Helical" evidence="12">
    <location>
        <begin position="122"/>
        <end position="146"/>
    </location>
</feature>
<dbReference type="PROSITE" id="PS51103">
    <property type="entry name" value="PTS_EIIC_TYPE_1"/>
    <property type="match status" value="1"/>
</dbReference>
<dbReference type="InterPro" id="IPR001996">
    <property type="entry name" value="PTS_IIB_1"/>
</dbReference>
<evidence type="ECO:0000256" key="11">
    <source>
        <dbReference type="PROSITE-ProRule" id="PRU00421"/>
    </source>
</evidence>
<evidence type="ECO:0000256" key="9">
    <source>
        <dbReference type="ARBA" id="ARBA00022989"/>
    </source>
</evidence>
<dbReference type="Pfam" id="PF00367">
    <property type="entry name" value="PTS_EIIB"/>
    <property type="match status" value="1"/>
</dbReference>
<dbReference type="GO" id="GO:0008982">
    <property type="term" value="F:protein-N(PI)-phosphohistidine-sugar phosphotransferase activity"/>
    <property type="evidence" value="ECO:0007669"/>
    <property type="project" value="InterPro"/>
</dbReference>
<dbReference type="InterPro" id="IPR003352">
    <property type="entry name" value="PTS_EIIC"/>
</dbReference>
<dbReference type="GO" id="GO:0009401">
    <property type="term" value="P:phosphoenolpyruvate-dependent sugar phosphotransferase system"/>
    <property type="evidence" value="ECO:0007669"/>
    <property type="project" value="UniProtKB-KW"/>
</dbReference>
<keyword evidence="4" id="KW-0762">Sugar transport</keyword>
<dbReference type="Pfam" id="PF02378">
    <property type="entry name" value="PTS_EIIC"/>
    <property type="match status" value="1"/>
</dbReference>
<keyword evidence="9 12" id="KW-1133">Transmembrane helix</keyword>
<evidence type="ECO:0000256" key="3">
    <source>
        <dbReference type="ARBA" id="ARBA00022475"/>
    </source>
</evidence>
<evidence type="ECO:0000256" key="8">
    <source>
        <dbReference type="ARBA" id="ARBA00022777"/>
    </source>
</evidence>
<evidence type="ECO:0000259" key="13">
    <source>
        <dbReference type="PROSITE" id="PS51098"/>
    </source>
</evidence>
<protein>
    <submittedName>
        <fullName evidence="15">PTS transporter subunit EIIC</fullName>
    </submittedName>
</protein>
<proteinExistence type="predicted"/>
<dbReference type="InterPro" id="IPR013013">
    <property type="entry name" value="PTS_EIIC_1"/>
</dbReference>
<keyword evidence="3" id="KW-1003">Cell membrane</keyword>
<evidence type="ECO:0000259" key="14">
    <source>
        <dbReference type="PROSITE" id="PS51103"/>
    </source>
</evidence>
<reference evidence="15" key="1">
    <citation type="submission" date="2020-08" db="EMBL/GenBank/DDBJ databases">
        <title>Genome public.</title>
        <authorList>
            <person name="Liu C."/>
            <person name="Sun Q."/>
        </authorList>
    </citation>
    <scope>NUCLEOTIDE SEQUENCE</scope>
    <source>
        <strain evidence="15">BX21</strain>
    </source>
</reference>
<dbReference type="GO" id="GO:0016301">
    <property type="term" value="F:kinase activity"/>
    <property type="evidence" value="ECO:0007669"/>
    <property type="project" value="UniProtKB-KW"/>
</dbReference>
<dbReference type="PANTHER" id="PTHR30175:SF1">
    <property type="entry name" value="PTS SYSTEM ARBUTIN-, CELLOBIOSE-, AND SALICIN-SPECIFIC EIIBC COMPONENT-RELATED"/>
    <property type="match status" value="1"/>
</dbReference>
<name>A0A926EWU6_9FIRM</name>
<dbReference type="Proteomes" id="UP000601171">
    <property type="component" value="Unassembled WGS sequence"/>
</dbReference>
<keyword evidence="2" id="KW-0813">Transport</keyword>
<evidence type="ECO:0000256" key="10">
    <source>
        <dbReference type="ARBA" id="ARBA00023136"/>
    </source>
</evidence>
<dbReference type="PROSITE" id="PS01035">
    <property type="entry name" value="PTS_EIIB_TYPE_1_CYS"/>
    <property type="match status" value="1"/>
</dbReference>
<dbReference type="GO" id="GO:0015771">
    <property type="term" value="P:trehalose transport"/>
    <property type="evidence" value="ECO:0007669"/>
    <property type="project" value="TreeGrafter"/>
</dbReference>
<feature type="transmembrane region" description="Helical" evidence="12">
    <location>
        <begin position="394"/>
        <end position="413"/>
    </location>
</feature>
<dbReference type="PROSITE" id="PS51098">
    <property type="entry name" value="PTS_EIIB_TYPE_1"/>
    <property type="match status" value="1"/>
</dbReference>
<dbReference type="GO" id="GO:0005886">
    <property type="term" value="C:plasma membrane"/>
    <property type="evidence" value="ECO:0007669"/>
    <property type="project" value="UniProtKB-SubCell"/>
</dbReference>
<dbReference type="InterPro" id="IPR018113">
    <property type="entry name" value="PTrfase_EIIB_Cys"/>
</dbReference>
<keyword evidence="8" id="KW-0418">Kinase</keyword>
<dbReference type="PANTHER" id="PTHR30175">
    <property type="entry name" value="PHOSPHOTRANSFERASE SYSTEM TRANSPORT PROTEIN"/>
    <property type="match status" value="1"/>
</dbReference>
<accession>A0A926EWU6</accession>
<evidence type="ECO:0000256" key="1">
    <source>
        <dbReference type="ARBA" id="ARBA00004651"/>
    </source>
</evidence>
<evidence type="ECO:0000256" key="2">
    <source>
        <dbReference type="ARBA" id="ARBA00022448"/>
    </source>
</evidence>
<dbReference type="InterPro" id="IPR036878">
    <property type="entry name" value="Glu_permease_IIB"/>
</dbReference>
<dbReference type="GO" id="GO:0090589">
    <property type="term" value="F:protein-phosphocysteine-trehalose phosphotransferase system transporter activity"/>
    <property type="evidence" value="ECO:0007669"/>
    <property type="project" value="TreeGrafter"/>
</dbReference>
<dbReference type="AlphaFoldDB" id="A0A926EWU6"/>
<comment type="subcellular location">
    <subcellularLocation>
        <location evidence="1">Cell membrane</location>
        <topology evidence="1">Multi-pass membrane protein</topology>
    </subcellularLocation>
</comment>
<comment type="caution">
    <text evidence="15">The sequence shown here is derived from an EMBL/GenBank/DDBJ whole genome shotgun (WGS) entry which is preliminary data.</text>
</comment>
<keyword evidence="6" id="KW-0598">Phosphotransferase system</keyword>
<evidence type="ECO:0000313" key="15">
    <source>
        <dbReference type="EMBL" id="MBC8589056.1"/>
    </source>
</evidence>
<feature type="domain" description="PTS EIIB type-1" evidence="13">
    <location>
        <begin position="2"/>
        <end position="84"/>
    </location>
</feature>
<keyword evidence="7 12" id="KW-0812">Transmembrane</keyword>
<evidence type="ECO:0000256" key="5">
    <source>
        <dbReference type="ARBA" id="ARBA00022679"/>
    </source>
</evidence>
<evidence type="ECO:0000256" key="6">
    <source>
        <dbReference type="ARBA" id="ARBA00022683"/>
    </source>
</evidence>
<feature type="transmembrane region" description="Helical" evidence="12">
    <location>
        <begin position="286"/>
        <end position="309"/>
    </location>
</feature>
<organism evidence="15 16">
    <name type="scientific">Paratissierella segnis</name>
    <dbReference type="NCBI Taxonomy" id="2763679"/>
    <lineage>
        <taxon>Bacteria</taxon>
        <taxon>Bacillati</taxon>
        <taxon>Bacillota</taxon>
        <taxon>Tissierellia</taxon>
        <taxon>Tissierellales</taxon>
        <taxon>Tissierellaceae</taxon>
        <taxon>Paratissierella</taxon>
    </lineage>
</organism>
<dbReference type="Gene3D" id="3.30.1360.60">
    <property type="entry name" value="Glucose permease domain IIB"/>
    <property type="match status" value="1"/>
</dbReference>
<keyword evidence="16" id="KW-1185">Reference proteome</keyword>
<feature type="transmembrane region" description="Helical" evidence="12">
    <location>
        <begin position="433"/>
        <end position="456"/>
    </location>
</feature>
<evidence type="ECO:0000256" key="12">
    <source>
        <dbReference type="SAM" id="Phobius"/>
    </source>
</evidence>
<dbReference type="InterPro" id="IPR050558">
    <property type="entry name" value="PTS_Sugar-Specific_Components"/>
</dbReference>
<feature type="transmembrane region" description="Helical" evidence="12">
    <location>
        <begin position="152"/>
        <end position="174"/>
    </location>
</feature>
<dbReference type="SUPFAM" id="SSF55604">
    <property type="entry name" value="Glucose permease domain IIB"/>
    <property type="match status" value="1"/>
</dbReference>
<gene>
    <name evidence="15" type="ORF">H8707_12615</name>
</gene>
<feature type="transmembrane region" description="Helical" evidence="12">
    <location>
        <begin position="249"/>
        <end position="280"/>
    </location>
</feature>
<dbReference type="CDD" id="cd00212">
    <property type="entry name" value="PTS_IIB_glc"/>
    <property type="match status" value="1"/>
</dbReference>